<evidence type="ECO:0000256" key="1">
    <source>
        <dbReference type="SAM" id="Coils"/>
    </source>
</evidence>
<dbReference type="OrthoDB" id="496479at2759"/>
<feature type="compositionally biased region" description="Gly residues" evidence="2">
    <location>
        <begin position="371"/>
        <end position="383"/>
    </location>
</feature>
<reference evidence="3" key="1">
    <citation type="submission" date="2020-10" db="EMBL/GenBank/DDBJ databases">
        <title>Unveiling of a novel bifunctional photoreceptor, Dualchrome1, isolated from a cosmopolitan green alga.</title>
        <authorList>
            <person name="Suzuki S."/>
            <person name="Kawachi M."/>
        </authorList>
    </citation>
    <scope>NUCLEOTIDE SEQUENCE</scope>
    <source>
        <strain evidence="3">NIES 2893</strain>
    </source>
</reference>
<evidence type="ECO:0000313" key="4">
    <source>
        <dbReference type="Proteomes" id="UP000660262"/>
    </source>
</evidence>
<gene>
    <name evidence="3" type="ORF">PPROV_001008600</name>
</gene>
<feature type="coiled-coil region" evidence="1">
    <location>
        <begin position="201"/>
        <end position="253"/>
    </location>
</feature>
<keyword evidence="4" id="KW-1185">Reference proteome</keyword>
<name>A0A830HWP3_9CHLO</name>
<accession>A0A830HWP3</accession>
<organism evidence="3 4">
    <name type="scientific">Pycnococcus provasolii</name>
    <dbReference type="NCBI Taxonomy" id="41880"/>
    <lineage>
        <taxon>Eukaryota</taxon>
        <taxon>Viridiplantae</taxon>
        <taxon>Chlorophyta</taxon>
        <taxon>Pseudoscourfieldiophyceae</taxon>
        <taxon>Pseudoscourfieldiales</taxon>
        <taxon>Pycnococcaceae</taxon>
        <taxon>Pycnococcus</taxon>
    </lineage>
</organism>
<comment type="caution">
    <text evidence="3">The sequence shown here is derived from an EMBL/GenBank/DDBJ whole genome shotgun (WGS) entry which is preliminary data.</text>
</comment>
<dbReference type="Proteomes" id="UP000660262">
    <property type="component" value="Unassembled WGS sequence"/>
</dbReference>
<dbReference type="AlphaFoldDB" id="A0A830HWP3"/>
<proteinExistence type="predicted"/>
<evidence type="ECO:0000313" key="3">
    <source>
        <dbReference type="EMBL" id="GHP11358.1"/>
    </source>
</evidence>
<keyword evidence="1" id="KW-0175">Coiled coil</keyword>
<dbReference type="EMBL" id="BNJQ01000034">
    <property type="protein sequence ID" value="GHP11358.1"/>
    <property type="molecule type" value="Genomic_DNA"/>
</dbReference>
<protein>
    <submittedName>
        <fullName evidence="3">Uncharacterized protein</fullName>
    </submittedName>
</protein>
<evidence type="ECO:0000256" key="2">
    <source>
        <dbReference type="SAM" id="MobiDB-lite"/>
    </source>
</evidence>
<feature type="region of interest" description="Disordered" evidence="2">
    <location>
        <begin position="364"/>
        <end position="414"/>
    </location>
</feature>
<sequence>MASRLRSALLNEQSTLYDCAGVSLGSLSELVLDLLSQPLDTSFDCLRLTFVVGGGKKTRQKYDPTLSRALVEALSSLGFLEDRGAALHPSSAGTFKYQHDTDKDLMFMHVFPHVMSTSAAADSAATASGTSQSTVSPKMWIVTTTCVSLAQRLPNIARQFASKKDLLALLKAHAADVAAIESKLSNMQAVDDEEMARYESAVELKEKIDVVTREMEAMMDEGKLTSREKKSMLEQLQSKVRELESEAENAPSTKRADKLRDAAKKVQARVEKIASHEPYVHTLPNEALLKKLYRELADLEHLEKASSGLQSLDVVRKLERKGDCEAELTSAEQACRGLFEDNAETMEMLAALKKSAYAASASVAAKKKDSSGGGGFTKVGGGRSKAPSRSSGGGGGGRSGMSAFAALALDDDDE</sequence>